<dbReference type="GO" id="GO:0003735">
    <property type="term" value="F:structural constituent of ribosome"/>
    <property type="evidence" value="ECO:0007669"/>
    <property type="project" value="InterPro"/>
</dbReference>
<dbReference type="EMBL" id="CP000780">
    <property type="protein sequence ID" value="ABS55252.1"/>
    <property type="molecule type" value="Genomic_DNA"/>
</dbReference>
<evidence type="ECO:0000256" key="1">
    <source>
        <dbReference type="ARBA" id="ARBA00008931"/>
    </source>
</evidence>
<feature type="compositionally biased region" description="Basic and acidic residues" evidence="5">
    <location>
        <begin position="208"/>
        <end position="222"/>
    </location>
</feature>
<evidence type="ECO:0000256" key="3">
    <source>
        <dbReference type="ARBA" id="ARBA00023274"/>
    </source>
</evidence>
<dbReference type="SUPFAM" id="SSF54686">
    <property type="entry name" value="Ribosomal protein L16p/L10e"/>
    <property type="match status" value="1"/>
</dbReference>
<dbReference type="GO" id="GO:0005840">
    <property type="term" value="C:ribosome"/>
    <property type="evidence" value="ECO:0007669"/>
    <property type="project" value="UniProtKB-KW"/>
</dbReference>
<dbReference type="InterPro" id="IPR036920">
    <property type="entry name" value="Ribosomal_uL16_sf"/>
</dbReference>
<dbReference type="AlphaFoldDB" id="A7I691"/>
<dbReference type="InterPro" id="IPR022981">
    <property type="entry name" value="Ribosomal_uL16_arc"/>
</dbReference>
<feature type="region of interest" description="Disordered" evidence="5">
    <location>
        <begin position="193"/>
        <end position="248"/>
    </location>
</feature>
<dbReference type="HAMAP" id="MF_00448">
    <property type="entry name" value="Ribosomal_uL16_arch"/>
    <property type="match status" value="1"/>
</dbReference>
<feature type="compositionally biased region" description="Low complexity" evidence="5">
    <location>
        <begin position="223"/>
        <end position="242"/>
    </location>
</feature>
<keyword evidence="2 4" id="KW-0689">Ribosomal protein</keyword>
<dbReference type="PROSITE" id="PS01257">
    <property type="entry name" value="RIBOSOMAL_L10E"/>
    <property type="match status" value="1"/>
</dbReference>
<dbReference type="InterPro" id="IPR016180">
    <property type="entry name" value="Ribosomal_uL16_dom"/>
</dbReference>
<dbReference type="NCBIfam" id="NF003239">
    <property type="entry name" value="PRK04199.1-4"/>
    <property type="match status" value="1"/>
</dbReference>
<sequence>MVRKPGKMYRNLAKKAYTRREYMGGVPGNKIVQFEMGNLSQEFPTEIDLIVEETCQIRHSALEAARISVNRKLLKDVGRTNFHFKVRVFPHHVLRENKQATGAGADRVSEGMRLAFGKAVGTAARVEAGQLLFTVFTTAQYLDKVKAALRNGSHKLPTPSHLKVHTIKVSGRIVAAPKIAGDKIAAPVKVETEAAAEPAAEPAAKGAKGAEHKGGKGAEPAKAEPGAKGADAAKGGKAAPAKGGKDKK</sequence>
<dbReference type="PANTHER" id="PTHR11726">
    <property type="entry name" value="60S RIBOSOMAL PROTEIN L10"/>
    <property type="match status" value="1"/>
</dbReference>
<dbReference type="HOGENOM" id="CLU_084051_0_2_2"/>
<dbReference type="RefSeq" id="WP_012106275.1">
    <property type="nucleotide sequence ID" value="NC_009712.1"/>
</dbReference>
<dbReference type="Gene3D" id="3.90.1170.10">
    <property type="entry name" value="Ribosomal protein L10e/L16"/>
    <property type="match status" value="1"/>
</dbReference>
<proteinExistence type="inferred from homology"/>
<protein>
    <recommendedName>
        <fullName evidence="4">Large ribosomal subunit protein uL16</fullName>
    </recommendedName>
</protein>
<dbReference type="STRING" id="456442.Mboo_0734"/>
<dbReference type="InterPro" id="IPR001197">
    <property type="entry name" value="Ribosomal_uL16_euk_arch"/>
</dbReference>
<feature type="compositionally biased region" description="Low complexity" evidence="5">
    <location>
        <begin position="193"/>
        <end position="207"/>
    </location>
</feature>
<dbReference type="Pfam" id="PF00252">
    <property type="entry name" value="Ribosomal_L16"/>
    <property type="match status" value="1"/>
</dbReference>
<keyword evidence="3 4" id="KW-0687">Ribonucleoprotein</keyword>
<dbReference type="InterPro" id="IPR047873">
    <property type="entry name" value="Ribosomal_uL16"/>
</dbReference>
<dbReference type="GO" id="GO:1990904">
    <property type="term" value="C:ribonucleoprotein complex"/>
    <property type="evidence" value="ECO:0007669"/>
    <property type="project" value="UniProtKB-KW"/>
</dbReference>
<dbReference type="GO" id="GO:0006412">
    <property type="term" value="P:translation"/>
    <property type="evidence" value="ECO:0007669"/>
    <property type="project" value="UniProtKB-UniRule"/>
</dbReference>
<dbReference type="Proteomes" id="UP000002408">
    <property type="component" value="Chromosome"/>
</dbReference>
<evidence type="ECO:0000313" key="6">
    <source>
        <dbReference type="EMBL" id="ABS55252.1"/>
    </source>
</evidence>
<evidence type="ECO:0000256" key="4">
    <source>
        <dbReference type="HAMAP-Rule" id="MF_00448"/>
    </source>
</evidence>
<organism evidence="6 7">
    <name type="scientific">Methanoregula boonei (strain DSM 21154 / JCM 14090 / 6A8)</name>
    <dbReference type="NCBI Taxonomy" id="456442"/>
    <lineage>
        <taxon>Archaea</taxon>
        <taxon>Methanobacteriati</taxon>
        <taxon>Methanobacteriota</taxon>
        <taxon>Stenosarchaea group</taxon>
        <taxon>Methanomicrobia</taxon>
        <taxon>Methanomicrobiales</taxon>
        <taxon>Methanoregulaceae</taxon>
        <taxon>Methanoregula</taxon>
    </lineage>
</organism>
<evidence type="ECO:0000256" key="5">
    <source>
        <dbReference type="SAM" id="MobiDB-lite"/>
    </source>
</evidence>
<name>A7I691_METB6</name>
<evidence type="ECO:0000313" key="7">
    <source>
        <dbReference type="Proteomes" id="UP000002408"/>
    </source>
</evidence>
<gene>
    <name evidence="4" type="primary">rpl10e</name>
    <name evidence="6" type="ordered locus">Mboo_0734</name>
</gene>
<dbReference type="GeneID" id="5410992"/>
<evidence type="ECO:0000256" key="2">
    <source>
        <dbReference type="ARBA" id="ARBA00022980"/>
    </source>
</evidence>
<dbReference type="KEGG" id="mbn:Mboo_0734"/>
<keyword evidence="7" id="KW-1185">Reference proteome</keyword>
<dbReference type="eggNOG" id="arCOG04113">
    <property type="taxonomic scope" value="Archaea"/>
</dbReference>
<reference evidence="7" key="1">
    <citation type="journal article" date="2015" name="Microbiology">
        <title>Genome of Methanoregula boonei 6A8 reveals adaptations to oligotrophic peatland environments.</title>
        <authorList>
            <person name="Braeuer S."/>
            <person name="Cadillo-Quiroz H."/>
            <person name="Kyrpides N."/>
            <person name="Woyke T."/>
            <person name="Goodwin L."/>
            <person name="Detter C."/>
            <person name="Podell S."/>
            <person name="Yavitt J.B."/>
            <person name="Zinder S.H."/>
        </authorList>
    </citation>
    <scope>NUCLEOTIDE SEQUENCE [LARGE SCALE GENOMIC DNA]</scope>
    <source>
        <strain evidence="7">DSM 21154 / JCM 14090 / 6A8</strain>
    </source>
</reference>
<comment type="similarity">
    <text evidence="1 4">Belongs to the universal ribosomal protein uL16 family.</text>
</comment>
<dbReference type="InterPro" id="IPR018255">
    <property type="entry name" value="Ribosomal_uL16_CS_euk_arc"/>
</dbReference>
<accession>A7I691</accession>
<dbReference type="CDD" id="cd01433">
    <property type="entry name" value="Ribosomal_L16_L10e"/>
    <property type="match status" value="1"/>
</dbReference>
<dbReference type="NCBIfam" id="NF003238">
    <property type="entry name" value="PRK04199.1-3"/>
    <property type="match status" value="1"/>
</dbReference>
<dbReference type="OrthoDB" id="30538at2157"/>